<reference evidence="2 3" key="1">
    <citation type="journal article" date="2010" name="Int. J. Syst. Evol. Microbiol.">
        <title>Thiohalobacter thiocyanaticus gen. nov., sp. nov., a moderately halophilic, sulfur-oxidizing gammaproteobacterium from hypersaline lakes, that utilizes thiocyanate.</title>
        <authorList>
            <person name="Sorokin D.Y."/>
            <person name="Kovaleva O.L."/>
            <person name="Tourova T.P."/>
            <person name="Muyzer G."/>
        </authorList>
    </citation>
    <scope>NUCLEOTIDE SEQUENCE [LARGE SCALE GENOMIC DNA]</scope>
    <source>
        <strain evidence="2 3">Hrh1</strain>
    </source>
</reference>
<feature type="signal peptide" evidence="1">
    <location>
        <begin position="1"/>
        <end position="26"/>
    </location>
</feature>
<dbReference type="OrthoDB" id="5761320at2"/>
<keyword evidence="1" id="KW-0732">Signal</keyword>
<gene>
    <name evidence="2" type="ORF">D6C00_10865</name>
</gene>
<protein>
    <recommendedName>
        <fullName evidence="4">PEP-CTERM sorting domain-containing protein</fullName>
    </recommendedName>
</protein>
<dbReference type="EMBL" id="QZMU01000001">
    <property type="protein sequence ID" value="RRQ22401.1"/>
    <property type="molecule type" value="Genomic_DNA"/>
</dbReference>
<dbReference type="AlphaFoldDB" id="A0A426QKW4"/>
<evidence type="ECO:0000256" key="1">
    <source>
        <dbReference type="SAM" id="SignalP"/>
    </source>
</evidence>
<name>A0A426QKW4_9GAMM</name>
<organism evidence="2 3">
    <name type="scientific">Thiohalobacter thiocyanaticus</name>
    <dbReference type="NCBI Taxonomy" id="585455"/>
    <lineage>
        <taxon>Bacteria</taxon>
        <taxon>Pseudomonadati</taxon>
        <taxon>Pseudomonadota</taxon>
        <taxon>Gammaproteobacteria</taxon>
        <taxon>Thiohalobacterales</taxon>
        <taxon>Thiohalobacteraceae</taxon>
        <taxon>Thiohalobacter</taxon>
    </lineage>
</organism>
<proteinExistence type="predicted"/>
<dbReference type="RefSeq" id="WP_125181742.1">
    <property type="nucleotide sequence ID" value="NZ_QZMU01000001.1"/>
</dbReference>
<accession>A0A426QKW4</accession>
<feature type="chain" id="PRO_5019074052" description="PEP-CTERM sorting domain-containing protein" evidence="1">
    <location>
        <begin position="27"/>
        <end position="229"/>
    </location>
</feature>
<dbReference type="Proteomes" id="UP000287798">
    <property type="component" value="Unassembled WGS sequence"/>
</dbReference>
<sequence>MTGLRNCIGRIATALLLSLSLAPAQATLLDIDPDAPLLRFGSLLNQGADYDAASGRISISGDPQAVQFVLPGPFTGITGTRSLSMDFFVDSSGIVTGGIAGNDFELFGEIDSDGDSIPDHTGLLLAGEIREFGFQDLTATVDVMDFLFEVSGGSLAGQFAGFGIGVAMTLENSSFTGSFAQDFTSTRVKGRIGTAPIPPSQIPEPGTTWLLGVAALAGLLPALRRRCRT</sequence>
<evidence type="ECO:0008006" key="4">
    <source>
        <dbReference type="Google" id="ProtNLM"/>
    </source>
</evidence>
<keyword evidence="3" id="KW-1185">Reference proteome</keyword>
<comment type="caution">
    <text evidence="2">The sequence shown here is derived from an EMBL/GenBank/DDBJ whole genome shotgun (WGS) entry which is preliminary data.</text>
</comment>
<evidence type="ECO:0000313" key="3">
    <source>
        <dbReference type="Proteomes" id="UP000287798"/>
    </source>
</evidence>
<evidence type="ECO:0000313" key="2">
    <source>
        <dbReference type="EMBL" id="RRQ22401.1"/>
    </source>
</evidence>